<dbReference type="NCBIfam" id="TIGR00813">
    <property type="entry name" value="sss"/>
    <property type="match status" value="1"/>
</dbReference>
<dbReference type="CDD" id="cd11492">
    <property type="entry name" value="SLC5sbd_NIS-SMVT"/>
    <property type="match status" value="1"/>
</dbReference>
<evidence type="ECO:0000313" key="13">
    <source>
        <dbReference type="EMBL" id="CBY30747.1"/>
    </source>
</evidence>
<dbReference type="Proteomes" id="UP000011014">
    <property type="component" value="Unassembled WGS sequence"/>
</dbReference>
<feature type="transmembrane region" description="Helical" evidence="12">
    <location>
        <begin position="172"/>
        <end position="191"/>
    </location>
</feature>
<evidence type="ECO:0000256" key="8">
    <source>
        <dbReference type="ARBA" id="ARBA00023065"/>
    </source>
</evidence>
<proteinExistence type="inferred from homology"/>
<feature type="transmembrane region" description="Helical" evidence="12">
    <location>
        <begin position="352"/>
        <end position="373"/>
    </location>
</feature>
<dbReference type="PANTHER" id="PTHR42985">
    <property type="entry name" value="SODIUM-COUPLED MONOCARBOXYLATE TRANSPORTER"/>
    <property type="match status" value="1"/>
</dbReference>
<feature type="transmembrane region" description="Helical" evidence="12">
    <location>
        <begin position="138"/>
        <end position="160"/>
    </location>
</feature>
<keyword evidence="10" id="KW-0739">Sodium transport</keyword>
<dbReference type="InterPro" id="IPR051163">
    <property type="entry name" value="Sodium:Solute_Symporter_SSF"/>
</dbReference>
<feature type="transmembrane region" description="Helical" evidence="12">
    <location>
        <begin position="97"/>
        <end position="117"/>
    </location>
</feature>
<feature type="transmembrane region" description="Helical" evidence="12">
    <location>
        <begin position="67"/>
        <end position="85"/>
    </location>
</feature>
<sequence length="598" mass="66349">MEFQEPASCSNLEEPINKFISAFQTGDYVVLGLVLAISACIGLFFAFKDRKKSNEVYTMGGGEVSPYPIALSLATTFFSSITILGTPIEFYRFGTMFFYFSITYLICCILAAEFFGPMYKKFNLTSMYEYLELRYNRFVRLVATAEFIVQTVFYVGVVIYTPALALEAVSGLNVWAGVWLTGGVCIFYTALGGLKAVVWTDSFQIVCMFGGLFAIIGKGFSSNGGYDLMISEWREGGRNVWDDFSFDPRVRHTFWSIVIGGVLGNWGNSFCTSQAFVQRMLATKDIKDMRKAIYTCWVFATGMQCVVALFTGIVVYSYFKCCDPEKAGFVENKDSLLPYLTVEIFKDYPGVAGLYVAGAFSGTLSTASSGINSMSTCIVTDFLQPVLKLKERTWMILSKFIALAIGLCCIAFAYIAANLGGVLQAAMSINSMLGGPTTALFVLSFFNPWVGPATAVISYLAGIGMAVWVFVGSKIYPPRPEFSKQMHLEVSGCNLTNYEPCEPDSSGVYPDVPWCDAPMDSERPGIASLYEVSYMWLGTIGFFTTVIIGCLLSLIPRLRPKRLKEGVLHPFVEKRYRGAQYIPKCENQQEKHEKTEKI</sequence>
<feature type="transmembrane region" description="Helical" evidence="12">
    <location>
        <begin position="422"/>
        <end position="446"/>
    </location>
</feature>
<evidence type="ECO:0000256" key="10">
    <source>
        <dbReference type="ARBA" id="ARBA00023201"/>
    </source>
</evidence>
<accession>E4Y4Z9</accession>
<evidence type="ECO:0000256" key="11">
    <source>
        <dbReference type="RuleBase" id="RU362091"/>
    </source>
</evidence>
<feature type="transmembrane region" description="Helical" evidence="12">
    <location>
        <begin position="203"/>
        <end position="221"/>
    </location>
</feature>
<feature type="transmembrane region" description="Helical" evidence="12">
    <location>
        <begin position="253"/>
        <end position="271"/>
    </location>
</feature>
<evidence type="ECO:0000256" key="7">
    <source>
        <dbReference type="ARBA" id="ARBA00023053"/>
    </source>
</evidence>
<protein>
    <recommendedName>
        <fullName evidence="14">Sodium-coupled monocarboxylate transporter 1</fullName>
    </recommendedName>
</protein>
<keyword evidence="6 12" id="KW-1133">Transmembrane helix</keyword>
<evidence type="ECO:0000256" key="9">
    <source>
        <dbReference type="ARBA" id="ARBA00023136"/>
    </source>
</evidence>
<evidence type="ECO:0000256" key="1">
    <source>
        <dbReference type="ARBA" id="ARBA00004651"/>
    </source>
</evidence>
<keyword evidence="9 12" id="KW-0472">Membrane</keyword>
<gene>
    <name evidence="13" type="ORF">GSOID_T00018635001</name>
</gene>
<feature type="transmembrane region" description="Helical" evidence="12">
    <location>
        <begin position="394"/>
        <end position="416"/>
    </location>
</feature>
<reference evidence="13" key="1">
    <citation type="journal article" date="2010" name="Science">
        <title>Plasticity of animal genome architecture unmasked by rapid evolution of a pelagic tunicate.</title>
        <authorList>
            <person name="Denoeud F."/>
            <person name="Henriet S."/>
            <person name="Mungpakdee S."/>
            <person name="Aury J.M."/>
            <person name="Da Silva C."/>
            <person name="Brinkmann H."/>
            <person name="Mikhaleva J."/>
            <person name="Olsen L.C."/>
            <person name="Jubin C."/>
            <person name="Canestro C."/>
            <person name="Bouquet J.M."/>
            <person name="Danks G."/>
            <person name="Poulain J."/>
            <person name="Campsteijn C."/>
            <person name="Adamski M."/>
            <person name="Cross I."/>
            <person name="Yadetie F."/>
            <person name="Muffato M."/>
            <person name="Louis A."/>
            <person name="Butcher S."/>
            <person name="Tsagkogeorga G."/>
            <person name="Konrad A."/>
            <person name="Singh S."/>
            <person name="Jensen M.F."/>
            <person name="Cong E.H."/>
            <person name="Eikeseth-Otteraa H."/>
            <person name="Noel B."/>
            <person name="Anthouard V."/>
            <person name="Porcel B.M."/>
            <person name="Kachouri-Lafond R."/>
            <person name="Nishino A."/>
            <person name="Ugolini M."/>
            <person name="Chourrout P."/>
            <person name="Nishida H."/>
            <person name="Aasland R."/>
            <person name="Huzurbazar S."/>
            <person name="Westhof E."/>
            <person name="Delsuc F."/>
            <person name="Lehrach H."/>
            <person name="Reinhardt R."/>
            <person name="Weissenbach J."/>
            <person name="Roy S.W."/>
            <person name="Artiguenave F."/>
            <person name="Postlethwait J.H."/>
            <person name="Manak J.R."/>
            <person name="Thompson E.M."/>
            <person name="Jaillon O."/>
            <person name="Du Pasquier L."/>
            <person name="Boudinot P."/>
            <person name="Liberles D.A."/>
            <person name="Volff J.N."/>
            <person name="Philippe H."/>
            <person name="Lenhard B."/>
            <person name="Roest Crollius H."/>
            <person name="Wincker P."/>
            <person name="Chourrout D."/>
        </authorList>
    </citation>
    <scope>NUCLEOTIDE SEQUENCE [LARGE SCALE GENOMIC DNA]</scope>
</reference>
<keyword evidence="4" id="KW-1003">Cell membrane</keyword>
<feature type="transmembrane region" description="Helical" evidence="12">
    <location>
        <begin position="292"/>
        <end position="319"/>
    </location>
</feature>
<evidence type="ECO:0000256" key="6">
    <source>
        <dbReference type="ARBA" id="ARBA00022989"/>
    </source>
</evidence>
<organism evidence="13">
    <name type="scientific">Oikopleura dioica</name>
    <name type="common">Tunicate</name>
    <dbReference type="NCBI Taxonomy" id="34765"/>
    <lineage>
        <taxon>Eukaryota</taxon>
        <taxon>Metazoa</taxon>
        <taxon>Chordata</taxon>
        <taxon>Tunicata</taxon>
        <taxon>Appendicularia</taxon>
        <taxon>Copelata</taxon>
        <taxon>Oikopleuridae</taxon>
        <taxon>Oikopleura</taxon>
    </lineage>
</organism>
<dbReference type="GO" id="GO:0015293">
    <property type="term" value="F:symporter activity"/>
    <property type="evidence" value="ECO:0007669"/>
    <property type="project" value="TreeGrafter"/>
</dbReference>
<name>E4Y4Z9_OIKDI</name>
<dbReference type="EMBL" id="FN654282">
    <property type="protein sequence ID" value="CBY30747.1"/>
    <property type="molecule type" value="Genomic_DNA"/>
</dbReference>
<keyword evidence="5 12" id="KW-0812">Transmembrane</keyword>
<keyword evidence="7" id="KW-0915">Sodium</keyword>
<dbReference type="GO" id="GO:0005886">
    <property type="term" value="C:plasma membrane"/>
    <property type="evidence" value="ECO:0007669"/>
    <property type="project" value="UniProtKB-SubCell"/>
</dbReference>
<dbReference type="InterPro" id="IPR001734">
    <property type="entry name" value="Na/solute_symporter"/>
</dbReference>
<keyword evidence="3" id="KW-0813">Transport</keyword>
<evidence type="ECO:0000256" key="3">
    <source>
        <dbReference type="ARBA" id="ARBA00022448"/>
    </source>
</evidence>
<evidence type="ECO:0000256" key="4">
    <source>
        <dbReference type="ARBA" id="ARBA00022475"/>
    </source>
</evidence>
<dbReference type="AlphaFoldDB" id="E4Y4Z9"/>
<evidence type="ECO:0008006" key="14">
    <source>
        <dbReference type="Google" id="ProtNLM"/>
    </source>
</evidence>
<evidence type="ECO:0000256" key="12">
    <source>
        <dbReference type="SAM" id="Phobius"/>
    </source>
</evidence>
<feature type="transmembrane region" description="Helical" evidence="12">
    <location>
        <begin position="534"/>
        <end position="555"/>
    </location>
</feature>
<dbReference type="PROSITE" id="PS50283">
    <property type="entry name" value="NA_SOLUT_SYMP_3"/>
    <property type="match status" value="1"/>
</dbReference>
<dbReference type="Pfam" id="PF00474">
    <property type="entry name" value="SSF"/>
    <property type="match status" value="1"/>
</dbReference>
<dbReference type="Gene3D" id="1.20.1730.10">
    <property type="entry name" value="Sodium/glucose cotransporter"/>
    <property type="match status" value="1"/>
</dbReference>
<comment type="subcellular location">
    <subcellularLocation>
        <location evidence="1">Cell membrane</location>
        <topology evidence="1">Multi-pass membrane protein</topology>
    </subcellularLocation>
</comment>
<comment type="similarity">
    <text evidence="2 11">Belongs to the sodium:solute symporter (SSF) (TC 2.A.21) family.</text>
</comment>
<evidence type="ECO:0000256" key="2">
    <source>
        <dbReference type="ARBA" id="ARBA00006434"/>
    </source>
</evidence>
<dbReference type="InterPro" id="IPR038377">
    <property type="entry name" value="Na/Glc_symporter_sf"/>
</dbReference>
<feature type="transmembrane region" description="Helical" evidence="12">
    <location>
        <begin position="453"/>
        <end position="471"/>
    </location>
</feature>
<evidence type="ECO:0000256" key="5">
    <source>
        <dbReference type="ARBA" id="ARBA00022692"/>
    </source>
</evidence>
<dbReference type="PANTHER" id="PTHR42985:SF45">
    <property type="entry name" value="SODIUM_IODIDE COTRANSPORTER-LIKE"/>
    <property type="match status" value="1"/>
</dbReference>
<dbReference type="GO" id="GO:0006814">
    <property type="term" value="P:sodium ion transport"/>
    <property type="evidence" value="ECO:0007669"/>
    <property type="project" value="UniProtKB-KW"/>
</dbReference>
<feature type="transmembrane region" description="Helical" evidence="12">
    <location>
        <begin position="28"/>
        <end position="47"/>
    </location>
</feature>
<keyword evidence="8" id="KW-0406">Ion transport</keyword>